<dbReference type="HOGENOM" id="CLU_134040_4_0_1"/>
<dbReference type="Gramene" id="Bo1g098070.1">
    <property type="protein sequence ID" value="Bo1g098070.1"/>
    <property type="gene ID" value="Bo1g098070"/>
</dbReference>
<dbReference type="PANTHER" id="PTHR33248">
    <property type="entry name" value="ZINC ION-BINDING PROTEIN"/>
    <property type="match status" value="1"/>
</dbReference>
<organism evidence="6 7">
    <name type="scientific">Brassica oleracea var. oleracea</name>
    <dbReference type="NCBI Taxonomy" id="109376"/>
    <lineage>
        <taxon>Eukaryota</taxon>
        <taxon>Viridiplantae</taxon>
        <taxon>Streptophyta</taxon>
        <taxon>Embryophyta</taxon>
        <taxon>Tracheophyta</taxon>
        <taxon>Spermatophyta</taxon>
        <taxon>Magnoliopsida</taxon>
        <taxon>eudicotyledons</taxon>
        <taxon>Gunneridae</taxon>
        <taxon>Pentapetalae</taxon>
        <taxon>rosids</taxon>
        <taxon>malvids</taxon>
        <taxon>Brassicales</taxon>
        <taxon>Brassicaceae</taxon>
        <taxon>Brassiceae</taxon>
        <taxon>Brassica</taxon>
    </lineage>
</organism>
<reference evidence="6" key="2">
    <citation type="submission" date="2015-03" db="UniProtKB">
        <authorList>
            <consortium name="EnsemblPlants"/>
        </authorList>
    </citation>
    <scope>IDENTIFICATION</scope>
</reference>
<evidence type="ECO:0000256" key="2">
    <source>
        <dbReference type="ARBA" id="ARBA00022771"/>
    </source>
</evidence>
<dbReference type="EnsemblPlants" id="Bo1g098070.1">
    <property type="protein sequence ID" value="Bo1g098070.1"/>
    <property type="gene ID" value="Bo1g098070"/>
</dbReference>
<name>A0A0D3AAP2_BRAOL</name>
<keyword evidence="7" id="KW-1185">Reference proteome</keyword>
<protein>
    <recommendedName>
        <fullName evidence="5">GRF-type domain-containing protein</fullName>
    </recommendedName>
</protein>
<keyword evidence="3" id="KW-0862">Zinc</keyword>
<keyword evidence="2 4" id="KW-0863">Zinc-finger</keyword>
<dbReference type="PROSITE" id="PS51999">
    <property type="entry name" value="ZF_GRF"/>
    <property type="match status" value="1"/>
</dbReference>
<dbReference type="Proteomes" id="UP000032141">
    <property type="component" value="Chromosome C1"/>
</dbReference>
<evidence type="ECO:0000256" key="3">
    <source>
        <dbReference type="ARBA" id="ARBA00022833"/>
    </source>
</evidence>
<proteinExistence type="predicted"/>
<evidence type="ECO:0000256" key="4">
    <source>
        <dbReference type="PROSITE-ProRule" id="PRU01343"/>
    </source>
</evidence>
<sequence length="99" mass="11628">DGWRSEQHVWRFEGIIVWSSARGAGRFFSVPKKCWCGELMVTLTSKSDQNPYQRYLRCSFAAENKLQNDNHIFKWADEALLNEVDTLLLIFCVFYSSRD</sequence>
<reference evidence="6 7" key="1">
    <citation type="journal article" date="2014" name="Genome Biol.">
        <title>Transcriptome and methylome profiling reveals relics of genome dominance in the mesopolyploid Brassica oleracea.</title>
        <authorList>
            <person name="Parkin I.A."/>
            <person name="Koh C."/>
            <person name="Tang H."/>
            <person name="Robinson S.J."/>
            <person name="Kagale S."/>
            <person name="Clarke W.E."/>
            <person name="Town C.D."/>
            <person name="Nixon J."/>
            <person name="Krishnakumar V."/>
            <person name="Bidwell S.L."/>
            <person name="Denoeud F."/>
            <person name="Belcram H."/>
            <person name="Links M.G."/>
            <person name="Just J."/>
            <person name="Clarke C."/>
            <person name="Bender T."/>
            <person name="Huebert T."/>
            <person name="Mason A.S."/>
            <person name="Pires J.C."/>
            <person name="Barker G."/>
            <person name="Moore J."/>
            <person name="Walley P.G."/>
            <person name="Manoli S."/>
            <person name="Batley J."/>
            <person name="Edwards D."/>
            <person name="Nelson M.N."/>
            <person name="Wang X."/>
            <person name="Paterson A.H."/>
            <person name="King G."/>
            <person name="Bancroft I."/>
            <person name="Chalhoub B."/>
            <person name="Sharpe A.G."/>
        </authorList>
    </citation>
    <scope>NUCLEOTIDE SEQUENCE</scope>
    <source>
        <strain evidence="6 7">cv. TO1000</strain>
    </source>
</reference>
<feature type="domain" description="GRF-type" evidence="5">
    <location>
        <begin position="34"/>
        <end position="79"/>
    </location>
</feature>
<dbReference type="AlphaFoldDB" id="A0A0D3AAP2"/>
<dbReference type="InterPro" id="IPR010666">
    <property type="entry name" value="Znf_GRF"/>
</dbReference>
<evidence type="ECO:0000313" key="6">
    <source>
        <dbReference type="EnsemblPlants" id="Bo1g098070.1"/>
    </source>
</evidence>
<evidence type="ECO:0000256" key="1">
    <source>
        <dbReference type="ARBA" id="ARBA00022723"/>
    </source>
</evidence>
<dbReference type="GO" id="GO:0008270">
    <property type="term" value="F:zinc ion binding"/>
    <property type="evidence" value="ECO:0007669"/>
    <property type="project" value="UniProtKB-KW"/>
</dbReference>
<evidence type="ECO:0000259" key="5">
    <source>
        <dbReference type="PROSITE" id="PS51999"/>
    </source>
</evidence>
<keyword evidence="1" id="KW-0479">Metal-binding</keyword>
<accession>A0A0D3AAP2</accession>
<evidence type="ECO:0000313" key="7">
    <source>
        <dbReference type="Proteomes" id="UP000032141"/>
    </source>
</evidence>